<dbReference type="Proteomes" id="UP000406256">
    <property type="component" value="Unassembled WGS sequence"/>
</dbReference>
<dbReference type="OrthoDB" id="9149232at2"/>
<evidence type="ECO:0000313" key="2">
    <source>
        <dbReference type="Proteomes" id="UP000406256"/>
    </source>
</evidence>
<evidence type="ECO:0000313" key="1">
    <source>
        <dbReference type="EMBL" id="VVE54271.1"/>
    </source>
</evidence>
<gene>
    <name evidence="1" type="ORF">PAN31108_04920</name>
</gene>
<dbReference type="EMBL" id="CABPSB010000029">
    <property type="protein sequence ID" value="VVE54271.1"/>
    <property type="molecule type" value="Genomic_DNA"/>
</dbReference>
<protein>
    <submittedName>
        <fullName evidence="1">Uncharacterized protein</fullName>
    </submittedName>
</protein>
<dbReference type="AlphaFoldDB" id="A0A5E4YZ88"/>
<proteinExistence type="predicted"/>
<dbReference type="RefSeq" id="WP_150671375.1">
    <property type="nucleotide sequence ID" value="NZ_CABPSB010000029.1"/>
</dbReference>
<sequence>MSTEKIERNGRDLVKTVVPAYDEVVERNEITLLMTPGDLAVVNGDLALTRRGDLMMTSPDYHAFFRLVNWWRFNVPVLSAMFDFVFPVVDGALRLDHELEAQFKVTGAKSPHPVTSFDYEAHHRISDERGAVEVARGVYAGAIVVAVSNTLQSFRTDIGGNQCEWDAASPRFEGCSFGQVIVASANNVRHADEWQITRPPTARQLQSMHVLAAVLNEPLNPIDGSRHRFGREVSPETLQAICGSKIERLEESFFAFAKDLLARRELRGAT</sequence>
<accession>A0A5E4YZ88</accession>
<name>A0A5E4YZ88_9BURK</name>
<keyword evidence="2" id="KW-1185">Reference proteome</keyword>
<organism evidence="1 2">
    <name type="scientific">Pandoraea anhela</name>
    <dbReference type="NCBI Taxonomy" id="2508295"/>
    <lineage>
        <taxon>Bacteria</taxon>
        <taxon>Pseudomonadati</taxon>
        <taxon>Pseudomonadota</taxon>
        <taxon>Betaproteobacteria</taxon>
        <taxon>Burkholderiales</taxon>
        <taxon>Burkholderiaceae</taxon>
        <taxon>Pandoraea</taxon>
    </lineage>
</organism>
<reference evidence="1 2" key="1">
    <citation type="submission" date="2019-08" db="EMBL/GenBank/DDBJ databases">
        <authorList>
            <person name="Peeters C."/>
        </authorList>
    </citation>
    <scope>NUCLEOTIDE SEQUENCE [LARGE SCALE GENOMIC DNA]</scope>
    <source>
        <strain evidence="1 2">LMG 31108</strain>
    </source>
</reference>